<dbReference type="Proteomes" id="UP000215827">
    <property type="component" value="Unassembled WGS sequence"/>
</dbReference>
<reference evidence="1 2" key="1">
    <citation type="submission" date="2017-04" db="EMBL/GenBank/DDBJ databases">
        <title>Emergence of KPC-2-producing Citrobacter isolates from sediments of a Chinese river.</title>
        <authorList>
            <person name="Zheng B."/>
        </authorList>
    </citation>
    <scope>NUCLEOTIDE SEQUENCE [LARGE SCALE GENOMIC DNA]</scope>
    <source>
        <strain evidence="1 2">C191</strain>
    </source>
</reference>
<accession>A0AA44SKD3</accession>
<evidence type="ECO:0000313" key="2">
    <source>
        <dbReference type="Proteomes" id="UP000215827"/>
    </source>
</evidence>
<evidence type="ECO:0000313" key="1">
    <source>
        <dbReference type="EMBL" id="OYR03526.1"/>
    </source>
</evidence>
<organism evidence="1 2">
    <name type="scientific">Citrobacter freundii</name>
    <dbReference type="NCBI Taxonomy" id="546"/>
    <lineage>
        <taxon>Bacteria</taxon>
        <taxon>Pseudomonadati</taxon>
        <taxon>Pseudomonadota</taxon>
        <taxon>Gammaproteobacteria</taxon>
        <taxon>Enterobacterales</taxon>
        <taxon>Enterobacteriaceae</taxon>
        <taxon>Citrobacter</taxon>
        <taxon>Citrobacter freundii complex</taxon>
    </lineage>
</organism>
<protein>
    <submittedName>
        <fullName evidence="1">Uncharacterized protein</fullName>
    </submittedName>
</protein>
<gene>
    <name evidence="1" type="ORF">B9P89_13680</name>
</gene>
<name>A0AA44SKD3_CITFR</name>
<dbReference type="AlphaFoldDB" id="A0AA44SKD3"/>
<sequence>MLESVTEFLTCGTDSGSGTQRVNPLFHCFIFLLRYKKMPEGGMLAEGGMNMLSQRSEKPKVNVAIRRRQQIHYLRNSCLALLLTTQR</sequence>
<dbReference type="EMBL" id="NEFA01000014">
    <property type="protein sequence ID" value="OYR03526.1"/>
    <property type="molecule type" value="Genomic_DNA"/>
</dbReference>
<comment type="caution">
    <text evidence="1">The sequence shown here is derived from an EMBL/GenBank/DDBJ whole genome shotgun (WGS) entry which is preliminary data.</text>
</comment>
<proteinExistence type="predicted"/>